<reference evidence="2" key="1">
    <citation type="journal article" date="2023" name="G3 (Bethesda)">
        <title>Genome assembly and association tests identify interacting loci associated with vigor, precocity, and sex in interspecific pistachio rootstocks.</title>
        <authorList>
            <person name="Palmer W."/>
            <person name="Jacygrad E."/>
            <person name="Sagayaradj S."/>
            <person name="Cavanaugh K."/>
            <person name="Han R."/>
            <person name="Bertier L."/>
            <person name="Beede B."/>
            <person name="Kafkas S."/>
            <person name="Golino D."/>
            <person name="Preece J."/>
            <person name="Michelmore R."/>
        </authorList>
    </citation>
    <scope>NUCLEOTIDE SEQUENCE [LARGE SCALE GENOMIC DNA]</scope>
</reference>
<gene>
    <name evidence="1" type="ORF">Pint_29195</name>
</gene>
<sequence>MVRVIEDPKGKKKGEERAVSDNSKQGKQKKAGMSDHTQQGANVAGEENHSVSLEEPSPSNILALGYHGLPYPLSPCLIYLCLFPRSYEIPIRRLFLLCIFQGLMKPLAESCLNLEDLAESCLKELRDRNLIEVVSWRLDGSPKTCFVPSTLYDSIPLIATRMGYFHVHFISDSTSKPPNFTIRRLVEYSDIEKNSFSGKEIQHLCSYISFNNEKKEPSRAVGKFLNKITTRGFGFLTVLDLEGVYKPALPETLGRKLLLLRYVGLRRTFLNSIPESVCDIWYLEALDVKYTLITTLPMSIWKAYNLRHLYMHGIFLEIAINDDEFPIHLKTLWGVVIGDSRRTVNWLTRLRVFAVEISG</sequence>
<protein>
    <submittedName>
        <fullName evidence="1">Uncharacterized protein</fullName>
    </submittedName>
</protein>
<keyword evidence="2" id="KW-1185">Reference proteome</keyword>
<dbReference type="Proteomes" id="UP001163603">
    <property type="component" value="Chromosome 15"/>
</dbReference>
<dbReference type="EMBL" id="CM047750">
    <property type="protein sequence ID" value="KAJ0008000.1"/>
    <property type="molecule type" value="Genomic_DNA"/>
</dbReference>
<comment type="caution">
    <text evidence="1">The sequence shown here is derived from an EMBL/GenBank/DDBJ whole genome shotgun (WGS) entry which is preliminary data.</text>
</comment>
<organism evidence="1 2">
    <name type="scientific">Pistacia integerrima</name>
    <dbReference type="NCBI Taxonomy" id="434235"/>
    <lineage>
        <taxon>Eukaryota</taxon>
        <taxon>Viridiplantae</taxon>
        <taxon>Streptophyta</taxon>
        <taxon>Embryophyta</taxon>
        <taxon>Tracheophyta</taxon>
        <taxon>Spermatophyta</taxon>
        <taxon>Magnoliopsida</taxon>
        <taxon>eudicotyledons</taxon>
        <taxon>Gunneridae</taxon>
        <taxon>Pentapetalae</taxon>
        <taxon>rosids</taxon>
        <taxon>malvids</taxon>
        <taxon>Sapindales</taxon>
        <taxon>Anacardiaceae</taxon>
        <taxon>Pistacia</taxon>
    </lineage>
</organism>
<accession>A0ACC0X228</accession>
<evidence type="ECO:0000313" key="1">
    <source>
        <dbReference type="EMBL" id="KAJ0008000.1"/>
    </source>
</evidence>
<evidence type="ECO:0000313" key="2">
    <source>
        <dbReference type="Proteomes" id="UP001163603"/>
    </source>
</evidence>
<name>A0ACC0X228_9ROSI</name>
<proteinExistence type="predicted"/>